<reference evidence="3 4" key="1">
    <citation type="submission" date="2020-03" db="EMBL/GenBank/DDBJ databases">
        <title>The genome sequence of Microvirga sp. c23x22.</title>
        <authorList>
            <person name="Zhang X."/>
        </authorList>
    </citation>
    <scope>NUCLEOTIDE SEQUENCE [LARGE SCALE GENOMIC DNA]</scope>
    <source>
        <strain evidence="4">c23x22</strain>
    </source>
</reference>
<dbReference type="PANTHER" id="PTHR38340">
    <property type="entry name" value="S-LAYER PROTEIN"/>
    <property type="match status" value="1"/>
</dbReference>
<dbReference type="Gene3D" id="2.150.10.10">
    <property type="entry name" value="Serralysin-like metalloprotease, C-terminal"/>
    <property type="match status" value="3"/>
</dbReference>
<accession>A0ABX0VFB9</accession>
<dbReference type="Pfam" id="PF00353">
    <property type="entry name" value="HemolysinCabind"/>
    <property type="match status" value="3"/>
</dbReference>
<dbReference type="EMBL" id="JAATJS010000007">
    <property type="protein sequence ID" value="NIX78191.1"/>
    <property type="molecule type" value="Genomic_DNA"/>
</dbReference>
<sequence length="687" mass="70276">MAQPVLSGSEQLIAGGTASELTALADGTLLAVWSRAKEGGGSDAVARVFNADGTPSGAVFVLASASSGFITSIAASVLGDGRYVVAWTQDDGLGATTIKSQIMRANHEADSGIIAVGAGTALSSPRIAALADGTYMISYEDATTVRRAFFDKAGVQEHDEPLSSHGSMPVSAGLTTGVGVTLDYVIPDLDPGVDLVAYVGSERIVTITHLDNVSSPPAIAALANGRFVAVWGDGVAAGGALKARIYDGNGTPVSDEILIYKNNDASVASPVVKALPDGGFAVAFSRYGADSDIVAATYNSSGGEVFAPFTIGANKTGDQDGHSLTVLNDGRFVTSWVDHNGDAAQTLSQIFDPRPTGVQWQAGDGGEQFGGTIYGDTLSGGRGDDKLYGYAGSDILRGGEGRDTLVGGAGDDVYYLTPGDAVIEERGGGYDTIIVGYTANLGNDTEVEVLKAQEGIANINLGGANKNDTLVGNSLANVLNGSTGADTMQGGAGNDTYYVDNAADKVVETSSGGTDTVITLIDYKLAAFLENLTAAGAASLKLTGNSLTNVITGNAGANVIDGGSGNDKLAGGLGKDTLKGGIGKDAFIFDTKLNAKTNVDKIVDFNVKDDTIHLAKSIFSKIAKKGALAKGAFWIGAAAHDKDDRIIYNDKTGALLYDADGSGKGKAMQFVTLSKNLKMTSADFFVI</sequence>
<evidence type="ECO:0000313" key="4">
    <source>
        <dbReference type="Proteomes" id="UP000707352"/>
    </source>
</evidence>
<dbReference type="PANTHER" id="PTHR38340:SF1">
    <property type="entry name" value="S-LAYER PROTEIN"/>
    <property type="match status" value="1"/>
</dbReference>
<evidence type="ECO:0000256" key="2">
    <source>
        <dbReference type="ARBA" id="ARBA00022525"/>
    </source>
</evidence>
<dbReference type="InterPro" id="IPR001343">
    <property type="entry name" value="Hemolysn_Ca-bd"/>
</dbReference>
<dbReference type="PRINTS" id="PR00313">
    <property type="entry name" value="CABNDNGRPT"/>
</dbReference>
<comment type="subcellular location">
    <subcellularLocation>
        <location evidence="1">Secreted</location>
    </subcellularLocation>
</comment>
<dbReference type="InterPro" id="IPR011049">
    <property type="entry name" value="Serralysin-like_metalloprot_C"/>
</dbReference>
<name>A0ABX0VFB9_9HYPH</name>
<keyword evidence="2" id="KW-0964">Secreted</keyword>
<comment type="caution">
    <text evidence="3">The sequence shown here is derived from an EMBL/GenBank/DDBJ whole genome shotgun (WGS) entry which is preliminary data.</text>
</comment>
<dbReference type="Proteomes" id="UP000707352">
    <property type="component" value="Unassembled WGS sequence"/>
</dbReference>
<dbReference type="SUPFAM" id="SSF51120">
    <property type="entry name" value="beta-Roll"/>
    <property type="match status" value="2"/>
</dbReference>
<protein>
    <submittedName>
        <fullName evidence="3">Calcium-binding protein</fullName>
    </submittedName>
</protein>
<organism evidence="3 4">
    <name type="scientific">Microvirga terricola</name>
    <dbReference type="NCBI Taxonomy" id="2719797"/>
    <lineage>
        <taxon>Bacteria</taxon>
        <taxon>Pseudomonadati</taxon>
        <taxon>Pseudomonadota</taxon>
        <taxon>Alphaproteobacteria</taxon>
        <taxon>Hyphomicrobiales</taxon>
        <taxon>Methylobacteriaceae</taxon>
        <taxon>Microvirga</taxon>
    </lineage>
</organism>
<proteinExistence type="predicted"/>
<dbReference type="PROSITE" id="PS00330">
    <property type="entry name" value="HEMOLYSIN_CALCIUM"/>
    <property type="match status" value="3"/>
</dbReference>
<dbReference type="RefSeq" id="WP_167674110.1">
    <property type="nucleotide sequence ID" value="NZ_JAATJS010000007.1"/>
</dbReference>
<dbReference type="InterPro" id="IPR050557">
    <property type="entry name" value="RTX_toxin/Mannuronan_C5-epim"/>
</dbReference>
<dbReference type="InterPro" id="IPR018511">
    <property type="entry name" value="Hemolysin-typ_Ca-bd_CS"/>
</dbReference>
<evidence type="ECO:0000256" key="1">
    <source>
        <dbReference type="ARBA" id="ARBA00004613"/>
    </source>
</evidence>
<evidence type="ECO:0000313" key="3">
    <source>
        <dbReference type="EMBL" id="NIX78191.1"/>
    </source>
</evidence>
<dbReference type="SUPFAM" id="SSF82171">
    <property type="entry name" value="DPP6 N-terminal domain-like"/>
    <property type="match status" value="1"/>
</dbReference>
<gene>
    <name evidence="3" type="ORF">HB375_16465</name>
</gene>
<keyword evidence="4" id="KW-1185">Reference proteome</keyword>